<dbReference type="GO" id="GO:0016491">
    <property type="term" value="F:oxidoreductase activity"/>
    <property type="evidence" value="ECO:0007669"/>
    <property type="project" value="UniProtKB-KW"/>
</dbReference>
<protein>
    <submittedName>
        <fullName evidence="3">Zinc-type alcohol dehydrogenase-like protein</fullName>
    </submittedName>
</protein>
<organism evidence="3 4">
    <name type="scientific">Achromobacter piechaudii</name>
    <dbReference type="NCBI Taxonomy" id="72556"/>
    <lineage>
        <taxon>Bacteria</taxon>
        <taxon>Pseudomonadati</taxon>
        <taxon>Pseudomonadota</taxon>
        <taxon>Betaproteobacteria</taxon>
        <taxon>Burkholderiales</taxon>
        <taxon>Alcaligenaceae</taxon>
        <taxon>Achromobacter</taxon>
    </lineage>
</organism>
<dbReference type="InterPro" id="IPR050700">
    <property type="entry name" value="YIM1/Zinc_Alcohol_DH_Fams"/>
</dbReference>
<gene>
    <name evidence="3" type="ORF">LMG1861_01718</name>
</gene>
<evidence type="ECO:0000313" key="4">
    <source>
        <dbReference type="Proteomes" id="UP000494105"/>
    </source>
</evidence>
<dbReference type="PANTHER" id="PTHR11695:SF294">
    <property type="entry name" value="RETICULON-4-INTERACTING PROTEIN 1, MITOCHONDRIAL"/>
    <property type="match status" value="1"/>
</dbReference>
<dbReference type="Gene3D" id="3.40.50.720">
    <property type="entry name" value="NAD(P)-binding Rossmann-like Domain"/>
    <property type="match status" value="1"/>
</dbReference>
<name>A0A6S7CIR7_9BURK</name>
<dbReference type="RefSeq" id="WP_175128117.1">
    <property type="nucleotide sequence ID" value="NZ_CADILD010000001.1"/>
</dbReference>
<dbReference type="SMART" id="SM00829">
    <property type="entry name" value="PKS_ER"/>
    <property type="match status" value="1"/>
</dbReference>
<dbReference type="InterPro" id="IPR013154">
    <property type="entry name" value="ADH-like_N"/>
</dbReference>
<dbReference type="PROSITE" id="PS01162">
    <property type="entry name" value="QOR_ZETA_CRYSTAL"/>
    <property type="match status" value="1"/>
</dbReference>
<dbReference type="PANTHER" id="PTHR11695">
    <property type="entry name" value="ALCOHOL DEHYDROGENASE RELATED"/>
    <property type="match status" value="1"/>
</dbReference>
<dbReference type="InterPro" id="IPR036291">
    <property type="entry name" value="NAD(P)-bd_dom_sf"/>
</dbReference>
<dbReference type="Pfam" id="PF08240">
    <property type="entry name" value="ADH_N"/>
    <property type="match status" value="1"/>
</dbReference>
<accession>A0A6S7CIR7</accession>
<sequence length="333" mass="35882">MKAFIIDRYGKKDPGRIGDIPEPPLRDDDVLIQVHAASVNPLDAKIKRGEFKLILPYRFPLVLGNDVAGKVVRVGARVRQFQPGDEVYARADVDRMGAFAEFIAVKASSLALKPANVSMVEAASLPLVALTAWQALMETAKLKSGQKVLIHAGSGGVGSIAIQLAKHLGAGVATTTSTANISFVKALGADVVIDYRQQDFSTVLRDYDVVLNSLGSDVLHKSIQVLKPGGHLISISGPPTPTFAAARDLPWPLRQAVRVLSHGIRRKAKQKNVEYTFVFNRADGAQLQQITTLVESGAILPVVDKVFSFDDTVQALAYSDSGRAKGKVVLRVR</sequence>
<dbReference type="Gene3D" id="3.90.180.10">
    <property type="entry name" value="Medium-chain alcohol dehydrogenases, catalytic domain"/>
    <property type="match status" value="1"/>
</dbReference>
<dbReference type="EMBL" id="CADILD010000001">
    <property type="protein sequence ID" value="CAB3849292.1"/>
    <property type="molecule type" value="Genomic_DNA"/>
</dbReference>
<dbReference type="Proteomes" id="UP000494105">
    <property type="component" value="Unassembled WGS sequence"/>
</dbReference>
<keyword evidence="1" id="KW-0560">Oxidoreductase</keyword>
<dbReference type="SUPFAM" id="SSF51735">
    <property type="entry name" value="NAD(P)-binding Rossmann-fold domains"/>
    <property type="match status" value="1"/>
</dbReference>
<dbReference type="InterPro" id="IPR011032">
    <property type="entry name" value="GroES-like_sf"/>
</dbReference>
<dbReference type="SUPFAM" id="SSF50129">
    <property type="entry name" value="GroES-like"/>
    <property type="match status" value="1"/>
</dbReference>
<reference evidence="3 4" key="1">
    <citation type="submission" date="2020-04" db="EMBL/GenBank/DDBJ databases">
        <authorList>
            <person name="De Canck E."/>
        </authorList>
    </citation>
    <scope>NUCLEOTIDE SEQUENCE [LARGE SCALE GENOMIC DNA]</scope>
    <source>
        <strain evidence="3 4">LMG 1861</strain>
    </source>
</reference>
<dbReference type="Pfam" id="PF13602">
    <property type="entry name" value="ADH_zinc_N_2"/>
    <property type="match status" value="1"/>
</dbReference>
<evidence type="ECO:0000256" key="1">
    <source>
        <dbReference type="ARBA" id="ARBA00023002"/>
    </source>
</evidence>
<proteinExistence type="predicted"/>
<dbReference type="InterPro" id="IPR020843">
    <property type="entry name" value="ER"/>
</dbReference>
<dbReference type="AlphaFoldDB" id="A0A6S7CIR7"/>
<dbReference type="GO" id="GO:0008270">
    <property type="term" value="F:zinc ion binding"/>
    <property type="evidence" value="ECO:0007669"/>
    <property type="project" value="InterPro"/>
</dbReference>
<evidence type="ECO:0000313" key="3">
    <source>
        <dbReference type="EMBL" id="CAB3849292.1"/>
    </source>
</evidence>
<evidence type="ECO:0000259" key="2">
    <source>
        <dbReference type="SMART" id="SM00829"/>
    </source>
</evidence>
<dbReference type="CDD" id="cd05289">
    <property type="entry name" value="MDR_like_2"/>
    <property type="match status" value="1"/>
</dbReference>
<dbReference type="InterPro" id="IPR002364">
    <property type="entry name" value="Quin_OxRdtase/zeta-crystal_CS"/>
</dbReference>
<feature type="domain" description="Enoyl reductase (ER)" evidence="2">
    <location>
        <begin position="15"/>
        <end position="330"/>
    </location>
</feature>